<dbReference type="InParanoid" id="A0A0D0E5M9"/>
<proteinExistence type="predicted"/>
<dbReference type="Proteomes" id="UP000054538">
    <property type="component" value="Unassembled WGS sequence"/>
</dbReference>
<evidence type="ECO:0000313" key="5">
    <source>
        <dbReference type="Proteomes" id="UP000054538"/>
    </source>
</evidence>
<dbReference type="SUPFAM" id="SSF51735">
    <property type="entry name" value="NAD(P)-binding Rossmann-fold domains"/>
    <property type="match status" value="1"/>
</dbReference>
<dbReference type="InterPro" id="IPR008030">
    <property type="entry name" value="NmrA-like"/>
</dbReference>
<dbReference type="STRING" id="930991.A0A0D0E5M9"/>
<evidence type="ECO:0000256" key="1">
    <source>
        <dbReference type="ARBA" id="ARBA00022857"/>
    </source>
</evidence>
<evidence type="ECO:0000259" key="3">
    <source>
        <dbReference type="Pfam" id="PF05368"/>
    </source>
</evidence>
<dbReference type="Gene3D" id="3.40.50.720">
    <property type="entry name" value="NAD(P)-binding Rossmann-like Domain"/>
    <property type="match status" value="1"/>
</dbReference>
<dbReference type="GO" id="GO:0016491">
    <property type="term" value="F:oxidoreductase activity"/>
    <property type="evidence" value="ECO:0007669"/>
    <property type="project" value="UniProtKB-KW"/>
</dbReference>
<accession>A0A0D0E5M9</accession>
<reference evidence="5" key="2">
    <citation type="submission" date="2015-01" db="EMBL/GenBank/DDBJ databases">
        <title>Evolutionary Origins and Diversification of the Mycorrhizal Mutualists.</title>
        <authorList>
            <consortium name="DOE Joint Genome Institute"/>
            <consortium name="Mycorrhizal Genomics Consortium"/>
            <person name="Kohler A."/>
            <person name="Kuo A."/>
            <person name="Nagy L.G."/>
            <person name="Floudas D."/>
            <person name="Copeland A."/>
            <person name="Barry K.W."/>
            <person name="Cichocki N."/>
            <person name="Veneault-Fourrey C."/>
            <person name="LaButti K."/>
            <person name="Lindquist E.A."/>
            <person name="Lipzen A."/>
            <person name="Lundell T."/>
            <person name="Morin E."/>
            <person name="Murat C."/>
            <person name="Riley R."/>
            <person name="Ohm R."/>
            <person name="Sun H."/>
            <person name="Tunlid A."/>
            <person name="Henrissat B."/>
            <person name="Grigoriev I.V."/>
            <person name="Hibbett D.S."/>
            <person name="Martin F."/>
        </authorList>
    </citation>
    <scope>NUCLEOTIDE SEQUENCE [LARGE SCALE GENOMIC DNA]</scope>
    <source>
        <strain evidence="5">Ve08.2h10</strain>
    </source>
</reference>
<keyword evidence="5" id="KW-1185">Reference proteome</keyword>
<gene>
    <name evidence="4" type="ORF">PAXRUDRAFT_822102</name>
</gene>
<protein>
    <recommendedName>
        <fullName evidence="3">NmrA-like domain-containing protein</fullName>
    </recommendedName>
</protein>
<keyword evidence="2" id="KW-0560">Oxidoreductase</keyword>
<feature type="domain" description="NmrA-like" evidence="3">
    <location>
        <begin position="10"/>
        <end position="217"/>
    </location>
</feature>
<evidence type="ECO:0000256" key="2">
    <source>
        <dbReference type="ARBA" id="ARBA00023002"/>
    </source>
</evidence>
<dbReference type="AlphaFoldDB" id="A0A0D0E5M9"/>
<dbReference type="InterPro" id="IPR051609">
    <property type="entry name" value="NmrA/Isoflavone_reductase-like"/>
</dbReference>
<keyword evidence="1" id="KW-0521">NADP</keyword>
<dbReference type="Pfam" id="PF05368">
    <property type="entry name" value="NmrA"/>
    <property type="match status" value="1"/>
</dbReference>
<dbReference type="PANTHER" id="PTHR47706">
    <property type="entry name" value="NMRA-LIKE FAMILY PROTEIN"/>
    <property type="match status" value="1"/>
</dbReference>
<dbReference type="HOGENOM" id="CLU_044876_6_1_1"/>
<evidence type="ECO:0000313" key="4">
    <source>
        <dbReference type="EMBL" id="KIL00007.1"/>
    </source>
</evidence>
<reference evidence="4 5" key="1">
    <citation type="submission" date="2014-04" db="EMBL/GenBank/DDBJ databases">
        <authorList>
            <consortium name="DOE Joint Genome Institute"/>
            <person name="Kuo A."/>
            <person name="Kohler A."/>
            <person name="Jargeat P."/>
            <person name="Nagy L.G."/>
            <person name="Floudas D."/>
            <person name="Copeland A."/>
            <person name="Barry K.W."/>
            <person name="Cichocki N."/>
            <person name="Veneault-Fourrey C."/>
            <person name="LaButti K."/>
            <person name="Lindquist E.A."/>
            <person name="Lipzen A."/>
            <person name="Lundell T."/>
            <person name="Morin E."/>
            <person name="Murat C."/>
            <person name="Sun H."/>
            <person name="Tunlid A."/>
            <person name="Henrissat B."/>
            <person name="Grigoriev I.V."/>
            <person name="Hibbett D.S."/>
            <person name="Martin F."/>
            <person name="Nordberg H.P."/>
            <person name="Cantor M.N."/>
            <person name="Hua S.X."/>
        </authorList>
    </citation>
    <scope>NUCLEOTIDE SEQUENCE [LARGE SCALE GENOMIC DNA]</scope>
    <source>
        <strain evidence="4 5">Ve08.2h10</strain>
    </source>
</reference>
<name>A0A0D0E5M9_9AGAM</name>
<dbReference type="EMBL" id="KN824844">
    <property type="protein sequence ID" value="KIL00007.1"/>
    <property type="molecule type" value="Genomic_DNA"/>
</dbReference>
<dbReference type="InterPro" id="IPR036291">
    <property type="entry name" value="NAD(P)-bd_dom_sf"/>
</dbReference>
<sequence length="282" mass="30953">MSLNIFKSFAVLGAGTLGLPLAKELLANGASVVIMTRPSSSKHRKIPAEAAHVSVDFTDVQALTDHFRRHNCEVVISAVNHDHLEVQLPTLEAAKNAGVKLYLPSEYGLPSEGQDGILAQKSEFVGRIKAIGIPYTRLYSGLLMDFIPFFLGIDWDGRATLIGEGDKAASWTALPDVTGFLAYVLTHLPSQDLAGRTLRIEGQRYSLGQVAELYGDTITVVHVPRFPDDMDDARLREYLQEKVEAGAGTVTYDIETGKNDHKIDNDLWPGHRWQTVTETLGL</sequence>
<dbReference type="PANTHER" id="PTHR47706:SF9">
    <property type="entry name" value="NMRA-LIKE DOMAIN-CONTAINING PROTEIN-RELATED"/>
    <property type="match status" value="1"/>
</dbReference>
<dbReference type="OrthoDB" id="5283654at2759"/>
<organism evidence="4 5">
    <name type="scientific">Paxillus rubicundulus Ve08.2h10</name>
    <dbReference type="NCBI Taxonomy" id="930991"/>
    <lineage>
        <taxon>Eukaryota</taxon>
        <taxon>Fungi</taxon>
        <taxon>Dikarya</taxon>
        <taxon>Basidiomycota</taxon>
        <taxon>Agaricomycotina</taxon>
        <taxon>Agaricomycetes</taxon>
        <taxon>Agaricomycetidae</taxon>
        <taxon>Boletales</taxon>
        <taxon>Paxilineae</taxon>
        <taxon>Paxillaceae</taxon>
        <taxon>Paxillus</taxon>
    </lineage>
</organism>